<dbReference type="Gene3D" id="3.30.450.20">
    <property type="entry name" value="PAS domain"/>
    <property type="match status" value="2"/>
</dbReference>
<organism evidence="17 18">
    <name type="scientific">Paenibacillus alvei</name>
    <name type="common">Bacillus alvei</name>
    <dbReference type="NCBI Taxonomy" id="44250"/>
    <lineage>
        <taxon>Bacteria</taxon>
        <taxon>Bacillati</taxon>
        <taxon>Bacillota</taxon>
        <taxon>Bacilli</taxon>
        <taxon>Bacillales</taxon>
        <taxon>Paenibacillaceae</taxon>
        <taxon>Paenibacillus</taxon>
    </lineage>
</organism>
<dbReference type="RefSeq" id="WP_171418674.1">
    <property type="nucleotide sequence ID" value="NZ_JABFOR010000036.1"/>
</dbReference>
<dbReference type="Pfam" id="PF02518">
    <property type="entry name" value="HATPase_c"/>
    <property type="match status" value="1"/>
</dbReference>
<keyword evidence="13 14" id="KW-0472">Membrane</keyword>
<dbReference type="Proteomes" id="UP000552038">
    <property type="component" value="Unassembled WGS sequence"/>
</dbReference>
<evidence type="ECO:0000256" key="10">
    <source>
        <dbReference type="ARBA" id="ARBA00022840"/>
    </source>
</evidence>
<dbReference type="CDD" id="cd06225">
    <property type="entry name" value="HAMP"/>
    <property type="match status" value="1"/>
</dbReference>
<keyword evidence="6" id="KW-0808">Transferase</keyword>
<dbReference type="SUPFAM" id="SSF47384">
    <property type="entry name" value="Homodimeric domain of signal transducing histidine kinase"/>
    <property type="match status" value="1"/>
</dbReference>
<dbReference type="GO" id="GO:0005886">
    <property type="term" value="C:plasma membrane"/>
    <property type="evidence" value="ECO:0007669"/>
    <property type="project" value="UniProtKB-SubCell"/>
</dbReference>
<evidence type="ECO:0000259" key="15">
    <source>
        <dbReference type="PROSITE" id="PS50109"/>
    </source>
</evidence>
<evidence type="ECO:0000256" key="5">
    <source>
        <dbReference type="ARBA" id="ARBA00022553"/>
    </source>
</evidence>
<protein>
    <recommendedName>
        <fullName evidence="3">histidine kinase</fullName>
        <ecNumber evidence="3">2.7.13.3</ecNumber>
    </recommendedName>
</protein>
<evidence type="ECO:0000256" key="3">
    <source>
        <dbReference type="ARBA" id="ARBA00012438"/>
    </source>
</evidence>
<proteinExistence type="predicted"/>
<keyword evidence="9 17" id="KW-0418">Kinase</keyword>
<dbReference type="InterPro" id="IPR033479">
    <property type="entry name" value="dCache_1"/>
</dbReference>
<evidence type="ECO:0000256" key="8">
    <source>
        <dbReference type="ARBA" id="ARBA00022741"/>
    </source>
</evidence>
<dbReference type="Pfam" id="PF02743">
    <property type="entry name" value="dCache_1"/>
    <property type="match status" value="1"/>
</dbReference>
<evidence type="ECO:0000256" key="2">
    <source>
        <dbReference type="ARBA" id="ARBA00004651"/>
    </source>
</evidence>
<dbReference type="SMART" id="SM00388">
    <property type="entry name" value="HisKA"/>
    <property type="match status" value="1"/>
</dbReference>
<dbReference type="PANTHER" id="PTHR43065:SF46">
    <property type="entry name" value="C4-DICARBOXYLATE TRANSPORT SENSOR PROTEIN DCTB"/>
    <property type="match status" value="1"/>
</dbReference>
<dbReference type="InterPro" id="IPR003594">
    <property type="entry name" value="HATPase_dom"/>
</dbReference>
<dbReference type="SUPFAM" id="SSF103190">
    <property type="entry name" value="Sensory domain-like"/>
    <property type="match status" value="1"/>
</dbReference>
<evidence type="ECO:0000256" key="13">
    <source>
        <dbReference type="ARBA" id="ARBA00023136"/>
    </source>
</evidence>
<accession>A0AAP7A503</accession>
<evidence type="ECO:0000256" key="7">
    <source>
        <dbReference type="ARBA" id="ARBA00022692"/>
    </source>
</evidence>
<evidence type="ECO:0000259" key="16">
    <source>
        <dbReference type="PROSITE" id="PS50885"/>
    </source>
</evidence>
<dbReference type="PRINTS" id="PR00344">
    <property type="entry name" value="BCTRLSENSOR"/>
</dbReference>
<dbReference type="CDD" id="cd12913">
    <property type="entry name" value="PDC1_MCP_like"/>
    <property type="match status" value="1"/>
</dbReference>
<keyword evidence="7 14" id="KW-0812">Transmembrane</keyword>
<dbReference type="EC" id="2.7.13.3" evidence="3"/>
<keyword evidence="10" id="KW-0067">ATP-binding</keyword>
<keyword evidence="8" id="KW-0547">Nucleotide-binding</keyword>
<feature type="domain" description="Histidine kinase" evidence="15">
    <location>
        <begin position="404"/>
        <end position="608"/>
    </location>
</feature>
<feature type="domain" description="HAMP" evidence="16">
    <location>
        <begin position="332"/>
        <end position="384"/>
    </location>
</feature>
<evidence type="ECO:0000313" key="17">
    <source>
        <dbReference type="EMBL" id="NOJ73078.1"/>
    </source>
</evidence>
<dbReference type="Pfam" id="PF00672">
    <property type="entry name" value="HAMP"/>
    <property type="match status" value="1"/>
</dbReference>
<evidence type="ECO:0000256" key="6">
    <source>
        <dbReference type="ARBA" id="ARBA00022679"/>
    </source>
</evidence>
<sequence>MFRTIHSQLSARIVTTLVAALVIIFSFSYEAVRSIIETSLQNNYLNQARMAAKEVEAAIRHHKLMVETYARIIQGIFGTSSRINAELDQVTEWYASQPNELLFGYWFTRQSSSRWAGKFASWYGYDEAGQLRNFYKQDHVDESLPQYRDDPRYDYYHGAVKKNGTHLTASYIDPYLNQPMISISTPVYNSRGTLLGVAGVDIRYGDLKQLASKLSVHPNSKILLITLQGDLLYDPDKDRSVYDNIYTDLNEDAVSLLRKLEDQQDSFILDNYHGNSMYVSSVALEETNWRAMIMLPASVINNVLIHVWIVTLITICVIIVAIYFLMNWWIRRLIVFPLDQLVSDSHRIANGNYEGTVCINSNNEFCMLGSNMNRMSEALRQKAKMEQEIKRMSALQVVGEMAAAIGHEIRNPLTTIKGFLQLLRNKPEHANEHLYFHTMLEEIERANSIITEYLSLAKHKIAQFRPHCMNEIIRQLYPLVQATASASCQDIRLDLALVPQMEMDEKEIRQLLHNLIRNGLEAMDENQVLTIRTRSEEGTVVLEVEDEGPGFTQDVLHTAGTPFVTTKEKGTGLGLSICYSIVERHEGQLVIQSSPGRTLITIRLPLTQKKNDL</sequence>
<dbReference type="PANTHER" id="PTHR43065">
    <property type="entry name" value="SENSOR HISTIDINE KINASE"/>
    <property type="match status" value="1"/>
</dbReference>
<evidence type="ECO:0000313" key="18">
    <source>
        <dbReference type="Proteomes" id="UP000552038"/>
    </source>
</evidence>
<dbReference type="SUPFAM" id="SSF158472">
    <property type="entry name" value="HAMP domain-like"/>
    <property type="match status" value="1"/>
</dbReference>
<dbReference type="GO" id="GO:0005524">
    <property type="term" value="F:ATP binding"/>
    <property type="evidence" value="ECO:0007669"/>
    <property type="project" value="UniProtKB-KW"/>
</dbReference>
<reference evidence="17 18" key="1">
    <citation type="submission" date="2020-05" db="EMBL/GenBank/DDBJ databases">
        <title>Whole genome sequencing and identification of novel metabolites from Paenibacillus alvei strain JR949.</title>
        <authorList>
            <person name="Rajendhran J."/>
            <person name="Sree Pranav P."/>
            <person name="Mahalakshmi B."/>
            <person name="Karthikeyan R."/>
        </authorList>
    </citation>
    <scope>NUCLEOTIDE SEQUENCE [LARGE SCALE GENOMIC DNA]</scope>
    <source>
        <strain evidence="17 18">JR949</strain>
    </source>
</reference>
<evidence type="ECO:0000256" key="4">
    <source>
        <dbReference type="ARBA" id="ARBA00022475"/>
    </source>
</evidence>
<dbReference type="CDD" id="cd00082">
    <property type="entry name" value="HisKA"/>
    <property type="match status" value="1"/>
</dbReference>
<dbReference type="SMART" id="SM00304">
    <property type="entry name" value="HAMP"/>
    <property type="match status" value="1"/>
</dbReference>
<comment type="catalytic activity">
    <reaction evidence="1">
        <text>ATP + protein L-histidine = ADP + protein N-phospho-L-histidine.</text>
        <dbReference type="EC" id="2.7.13.3"/>
    </reaction>
</comment>
<keyword evidence="5" id="KW-0597">Phosphoprotein</keyword>
<evidence type="ECO:0000256" key="14">
    <source>
        <dbReference type="SAM" id="Phobius"/>
    </source>
</evidence>
<feature type="transmembrane region" description="Helical" evidence="14">
    <location>
        <begin position="303"/>
        <end position="326"/>
    </location>
</feature>
<dbReference type="InterPro" id="IPR036890">
    <property type="entry name" value="HATPase_C_sf"/>
</dbReference>
<name>A0AAP7A503_PAEAL</name>
<dbReference type="InterPro" id="IPR003661">
    <property type="entry name" value="HisK_dim/P_dom"/>
</dbReference>
<keyword evidence="11 14" id="KW-1133">Transmembrane helix</keyword>
<dbReference type="InterPro" id="IPR003660">
    <property type="entry name" value="HAMP_dom"/>
</dbReference>
<dbReference type="PROSITE" id="PS50109">
    <property type="entry name" value="HIS_KIN"/>
    <property type="match status" value="1"/>
</dbReference>
<evidence type="ECO:0000256" key="12">
    <source>
        <dbReference type="ARBA" id="ARBA00023012"/>
    </source>
</evidence>
<evidence type="ECO:0000256" key="1">
    <source>
        <dbReference type="ARBA" id="ARBA00000085"/>
    </source>
</evidence>
<dbReference type="InterPro" id="IPR004358">
    <property type="entry name" value="Sig_transdc_His_kin-like_C"/>
</dbReference>
<dbReference type="InterPro" id="IPR029151">
    <property type="entry name" value="Sensor-like_sf"/>
</dbReference>
<dbReference type="Gene3D" id="1.10.287.130">
    <property type="match status" value="1"/>
</dbReference>
<dbReference type="InterPro" id="IPR036097">
    <property type="entry name" value="HisK_dim/P_sf"/>
</dbReference>
<dbReference type="Gene3D" id="3.30.565.10">
    <property type="entry name" value="Histidine kinase-like ATPase, C-terminal domain"/>
    <property type="match status" value="1"/>
</dbReference>
<dbReference type="Gene3D" id="6.10.340.10">
    <property type="match status" value="1"/>
</dbReference>
<dbReference type="SMART" id="SM00387">
    <property type="entry name" value="HATPase_c"/>
    <property type="match status" value="1"/>
</dbReference>
<evidence type="ECO:0000256" key="9">
    <source>
        <dbReference type="ARBA" id="ARBA00022777"/>
    </source>
</evidence>
<dbReference type="GO" id="GO:0000155">
    <property type="term" value="F:phosphorelay sensor kinase activity"/>
    <property type="evidence" value="ECO:0007669"/>
    <property type="project" value="InterPro"/>
</dbReference>
<comment type="caution">
    <text evidence="17">The sequence shown here is derived from an EMBL/GenBank/DDBJ whole genome shotgun (WGS) entry which is preliminary data.</text>
</comment>
<keyword evidence="12" id="KW-0902">Two-component regulatory system</keyword>
<comment type="subcellular location">
    <subcellularLocation>
        <location evidence="2">Cell membrane</location>
        <topology evidence="2">Multi-pass membrane protein</topology>
    </subcellularLocation>
</comment>
<gene>
    <name evidence="17" type="ORF">HMI46_21305</name>
</gene>
<dbReference type="Pfam" id="PF00512">
    <property type="entry name" value="HisKA"/>
    <property type="match status" value="1"/>
</dbReference>
<dbReference type="EMBL" id="JABFOR010000036">
    <property type="protein sequence ID" value="NOJ73078.1"/>
    <property type="molecule type" value="Genomic_DNA"/>
</dbReference>
<dbReference type="AlphaFoldDB" id="A0AAP7A503"/>
<dbReference type="CDD" id="cd00075">
    <property type="entry name" value="HATPase"/>
    <property type="match status" value="1"/>
</dbReference>
<keyword evidence="4" id="KW-1003">Cell membrane</keyword>
<dbReference type="SUPFAM" id="SSF55874">
    <property type="entry name" value="ATPase domain of HSP90 chaperone/DNA topoisomerase II/histidine kinase"/>
    <property type="match status" value="1"/>
</dbReference>
<dbReference type="InterPro" id="IPR005467">
    <property type="entry name" value="His_kinase_dom"/>
</dbReference>
<dbReference type="PROSITE" id="PS50885">
    <property type="entry name" value="HAMP"/>
    <property type="match status" value="1"/>
</dbReference>
<evidence type="ECO:0000256" key="11">
    <source>
        <dbReference type="ARBA" id="ARBA00022989"/>
    </source>
</evidence>